<reference evidence="3 4" key="1">
    <citation type="journal article" date="2007" name="Science">
        <title>Genomic minimalism in the early diverging intestinal parasite Giardia lamblia.</title>
        <authorList>
            <person name="Morrison H.G."/>
            <person name="McArthur A.G."/>
            <person name="Gillin F.D."/>
            <person name="Aley S.B."/>
            <person name="Adam R.D."/>
            <person name="Olsen G.J."/>
            <person name="Best A.A."/>
            <person name="Cande W.Z."/>
            <person name="Chen F."/>
            <person name="Cipriano M.J."/>
            <person name="Davids B.J."/>
            <person name="Dawson S.C."/>
            <person name="Elmendorf H.G."/>
            <person name="Hehl A.B."/>
            <person name="Holder M.E."/>
            <person name="Huse S.M."/>
            <person name="Kim U.U."/>
            <person name="Lasek-Nesselquist E."/>
            <person name="Manning G."/>
            <person name="Nigam A."/>
            <person name="Nixon J.E."/>
            <person name="Palm D."/>
            <person name="Passamaneck N.E."/>
            <person name="Prabhu A."/>
            <person name="Reich C.I."/>
            <person name="Reiner D.S."/>
            <person name="Samuelson J."/>
            <person name="Svard S.G."/>
            <person name="Sogin M.L."/>
        </authorList>
    </citation>
    <scope>NUCLEOTIDE SEQUENCE [LARGE SCALE GENOMIC DNA]</scope>
    <source>
        <strain evidence="3 4">WB C6</strain>
    </source>
</reference>
<feature type="coiled-coil region" evidence="1">
    <location>
        <begin position="204"/>
        <end position="305"/>
    </location>
</feature>
<dbReference type="Proteomes" id="UP000001548">
    <property type="component" value="Unassembled WGS sequence"/>
</dbReference>
<name>A8BZX1_GIAIC</name>
<dbReference type="Gene3D" id="1.10.287.1490">
    <property type="match status" value="1"/>
</dbReference>
<feature type="coiled-coil region" evidence="1">
    <location>
        <begin position="373"/>
        <end position="587"/>
    </location>
</feature>
<dbReference type="HOGENOM" id="CLU_285362_0_0_1"/>
<evidence type="ECO:0000313" key="3">
    <source>
        <dbReference type="EMBL" id="KAE8304828.1"/>
    </source>
</evidence>
<dbReference type="EMBL" id="AACB03000001">
    <property type="protein sequence ID" value="KAE8304828.1"/>
    <property type="molecule type" value="Genomic_DNA"/>
</dbReference>
<comment type="caution">
    <text evidence="3">The sequence shown here is derived from an EMBL/GenBank/DDBJ whole genome shotgun (WGS) entry which is preliminary data.</text>
</comment>
<sequence>MDESHSDQLLDYSDAVRRILSASRSSLDRSGRLHQRSLPMTTEDSSWQGGAAALQDSLDEPRTIPPVAEGSQKPNTADGYLTSSMLELANSMIHQPRQSPVVEILSQARLEIERNRQEIDLLRASLSTKDKRVTSLEHELDASRQLASSLTDQLKAQIQVASSGSVHDPVLLAYSFSMQTIGPAVLDTGLQADNLNDNTDHKEVERLQAKLEQITSEYEALKMEHEDSQLRLASAKSENEFTSFKAFLEYNQLKTAHENALTQINAVETENSLMDHQVKELTSQLEILKEENGKLLSKVSALETEALSIQTRYDSVKEQSSILCTESKKVEELLKQRINNCLDELVAARTESAEKSSRLDDCTNAYMKKSEELAAETQRFKSLLQEAADSNEQLVSQCRDLEERLAKQQTAHTSASNAVSTALVEAQKGKEALESEVSDVRTALSQAMDAIEVLKAENASLRKNTEKSNISIAARMDAAILANKASFELRIAQLERELDGARSETSVVNIKLATQTALVGQSQKEIDILKISLATAENTISTLQQALATYTEEGNLKQQYDATTEQNVKLAERVKELEVELDKRKTKEHALSKDLEFLKESADNLARKCERRGSAKSELQNALKERDAQLSEKAVELEVQKSEFSAQIALLEAHAQSDAEQLRKLSLEKEELNSQINGLKQDVAKLQIELDKKDIQTEQARTNTINTINSISAENKSLLLRLEQATDETSRLQLSSQKATTDIIHLKQEMEQLRQENSGLRMELKEALTNKNKIEAQANADVDALTARISEMVNERNAYEKERQELMTLLEDKESSLDAAQITISSQISHKRIAESLCTENSALRLELEQIRLNSEQLITESRRQNEELLRKNHSVQRALNEKTHALDMTVGLLKEGKDTVQQLQQEKDMLLKKIAEQQGLVGSLQSKLVARDAEHASQLLQLELQTQEYATELRQLTDLHKNYRKSIEAGDIAVAEKLNALAEINREISRSSHSRTPTSLSTVDSINEGNLSKSTRAPFASNISSKLGLSGIGGHGFRAKEKPASASSNWDAVASIDEEVTRLTMLREELQRSMQGNKHPIKYTE</sequence>
<feature type="compositionally biased region" description="Polar residues" evidence="2">
    <location>
        <begin position="38"/>
        <end position="48"/>
    </location>
</feature>
<feature type="coiled-coil region" evidence="1">
    <location>
        <begin position="655"/>
        <end position="816"/>
    </location>
</feature>
<dbReference type="PANTHER" id="PTHR43941:SF1">
    <property type="entry name" value="STRUCTURAL MAINTENANCE OF CHROMOSOMES PROTEIN 2"/>
    <property type="match status" value="1"/>
</dbReference>
<feature type="region of interest" description="Disordered" evidence="2">
    <location>
        <begin position="58"/>
        <end position="77"/>
    </location>
</feature>
<dbReference type="PANTHER" id="PTHR43941">
    <property type="entry name" value="STRUCTURAL MAINTENANCE OF CHROMOSOMES PROTEIN 2"/>
    <property type="match status" value="1"/>
</dbReference>
<feature type="region of interest" description="Disordered" evidence="2">
    <location>
        <begin position="25"/>
        <end position="51"/>
    </location>
</feature>
<gene>
    <name evidence="3" type="ORF">GL50803_0016152</name>
</gene>
<dbReference type="GeneID" id="5696815"/>
<dbReference type="RefSeq" id="XP_001703957.1">
    <property type="nucleotide sequence ID" value="XM_001703905.1"/>
</dbReference>
<dbReference type="STRING" id="184922.A8BZX1"/>
<evidence type="ECO:0000256" key="2">
    <source>
        <dbReference type="SAM" id="MobiDB-lite"/>
    </source>
</evidence>
<proteinExistence type="predicted"/>
<dbReference type="VEuPathDB" id="GiardiaDB:GL50803_16152"/>
<dbReference type="AlphaFoldDB" id="A8BZX1"/>
<dbReference type="OMA" id="MNEDANE"/>
<feature type="coiled-coil region" evidence="1">
    <location>
        <begin position="841"/>
        <end position="960"/>
    </location>
</feature>
<keyword evidence="1" id="KW-0175">Coiled coil</keyword>
<protein>
    <submittedName>
        <fullName evidence="3">Coiled-coil protein</fullName>
    </submittedName>
</protein>
<accession>A8BZX1</accession>
<dbReference type="KEGG" id="gla:GL50803_0016152"/>
<evidence type="ECO:0000313" key="4">
    <source>
        <dbReference type="Proteomes" id="UP000001548"/>
    </source>
</evidence>
<organism evidence="3 4">
    <name type="scientific">Giardia intestinalis (strain ATCC 50803 / WB clone C6)</name>
    <name type="common">Giardia lamblia</name>
    <dbReference type="NCBI Taxonomy" id="184922"/>
    <lineage>
        <taxon>Eukaryota</taxon>
        <taxon>Metamonada</taxon>
        <taxon>Diplomonadida</taxon>
        <taxon>Hexamitidae</taxon>
        <taxon>Giardiinae</taxon>
        <taxon>Giardia</taxon>
    </lineage>
</organism>
<keyword evidence="4" id="KW-1185">Reference proteome</keyword>
<evidence type="ECO:0000256" key="1">
    <source>
        <dbReference type="SAM" id="Coils"/>
    </source>
</evidence>